<comment type="caution">
    <text evidence="1">The sequence shown here is derived from an EMBL/GenBank/DDBJ whole genome shotgun (WGS) entry which is preliminary data.</text>
</comment>
<name>A0A1Y3KWE2_PSEPU</name>
<organism evidence="1 2">
    <name type="scientific">Pseudomonas putida</name>
    <name type="common">Arthrobacter siderocapsulatus</name>
    <dbReference type="NCBI Taxonomy" id="303"/>
    <lineage>
        <taxon>Bacteria</taxon>
        <taxon>Pseudomonadati</taxon>
        <taxon>Pseudomonadota</taxon>
        <taxon>Gammaproteobacteria</taxon>
        <taxon>Pseudomonadales</taxon>
        <taxon>Pseudomonadaceae</taxon>
        <taxon>Pseudomonas</taxon>
    </lineage>
</organism>
<evidence type="ECO:0008006" key="3">
    <source>
        <dbReference type="Google" id="ProtNLM"/>
    </source>
</evidence>
<sequence length="528" mass="57035">MNSLTALTRQAQILTPPQSTSALASSATSVVSVSSIPSTSVTLGQNTTVNDSETYTRQGLLSGQVRYAWEVESQDKLTSSLQTAFEASRTSGRFKGIGAALIEQFAQNGGKSVSQSVFAFSDRAQLAPAELALQQQRLRETPDNGVSFSLTTSSGATIHLLLASGTNGLAVSAEVEGGTLSVEELKGLGNLADSFQSAIDGLHETPPQLKLGALVKLDPKIFTSLEMSAKLETPSGEQTFALTLDDKERSLSLKGPSGQVQLNLDTRNSELLGSSAQRKTAIDNYLTQFDAAQNRGRGDKNLINLLKVAFTQLNSIDDNRQAAVQRPSLLNDKDRALLSGLADFNASISENATRPNPMRQDEVDSFTFQTSQTTTIKGTALRDLSVEQTQTSKLNASFHRSLNPLAVLALSNDPKSQNYTYHLIDDQASSITRLAYDEGLLVEASTTRQASQKERILTYMNGDLKSDLTTPKSVTQSRNLINLLEDAFKQDRTSQQALGVSVLEDLLQSQRSKWLLQGDPSKITDLIP</sequence>
<protein>
    <recommendedName>
        <fullName evidence="3">Lactate dehydrogenase</fullName>
    </recommendedName>
</protein>
<evidence type="ECO:0000313" key="2">
    <source>
        <dbReference type="Proteomes" id="UP000196082"/>
    </source>
</evidence>
<proteinExistence type="predicted"/>
<gene>
    <name evidence="1" type="ORF">B8W72_18705</name>
</gene>
<dbReference type="EMBL" id="NFSB01000082">
    <property type="protein sequence ID" value="OUM29414.1"/>
    <property type="molecule type" value="Genomic_DNA"/>
</dbReference>
<reference evidence="1 2" key="1">
    <citation type="submission" date="2017-05" db="EMBL/GenBank/DDBJ databases">
        <title>Whole genome sequence of Pseudomonas putida isolate 1312 commercialized as a biostimulant.</title>
        <authorList>
            <person name="Crovadore J."/>
            <person name="Blanc P."/>
            <person name="Chablais R."/>
            <person name="Cochard B."/>
            <person name="Grizard D."/>
            <person name="Lefort F."/>
        </authorList>
    </citation>
    <scope>NUCLEOTIDE SEQUENCE [LARGE SCALE GENOMIC DNA]</scope>
    <source>
        <strain evidence="1 2">1312</strain>
    </source>
</reference>
<dbReference type="AlphaFoldDB" id="A0A1Y3KWE2"/>
<evidence type="ECO:0000313" key="1">
    <source>
        <dbReference type="EMBL" id="OUM29414.1"/>
    </source>
</evidence>
<accession>A0A1Y3KWE2</accession>
<dbReference type="RefSeq" id="WP_086977140.1">
    <property type="nucleotide sequence ID" value="NZ_NFSB01000082.1"/>
</dbReference>
<dbReference type="Proteomes" id="UP000196082">
    <property type="component" value="Unassembled WGS sequence"/>
</dbReference>